<feature type="domain" description="MHC class I-like antigen recognition-like" evidence="3">
    <location>
        <begin position="19"/>
        <end position="104"/>
    </location>
</feature>
<sequence length="116" mass="13212">MPPVVLLLLGAHLAYAGMHSHTVIYTATKGLPDFPEFVAATVVDGTQVNYYDSEIKEVIPRQDWVRGAVDEQFWQRNTQIRSSMHQAFKNNINVAMKRFNQTEGKILIFESPKFSN</sequence>
<dbReference type="InterPro" id="IPR037055">
    <property type="entry name" value="MHC_I-like_Ag-recog_sf"/>
</dbReference>
<dbReference type="Proteomes" id="UP000830375">
    <property type="component" value="Unassembled WGS sequence"/>
</dbReference>
<evidence type="ECO:0000256" key="1">
    <source>
        <dbReference type="ARBA" id="ARBA00023180"/>
    </source>
</evidence>
<name>A0ABQ8LAS5_LABRO</name>
<evidence type="ECO:0000313" key="4">
    <source>
        <dbReference type="EMBL" id="KAI2647793.1"/>
    </source>
</evidence>
<comment type="caution">
    <text evidence="4">The sequence shown here is derived from an EMBL/GenBank/DDBJ whole genome shotgun (WGS) entry which is preliminary data.</text>
</comment>
<protein>
    <submittedName>
        <fullName evidence="4">Class I histocompatibility antigen, F10 alpha chain</fullName>
    </submittedName>
</protein>
<feature type="chain" id="PRO_5045124539" evidence="2">
    <location>
        <begin position="17"/>
        <end position="116"/>
    </location>
</feature>
<dbReference type="EMBL" id="JACTAM010000129">
    <property type="protein sequence ID" value="KAI2647793.1"/>
    <property type="molecule type" value="Genomic_DNA"/>
</dbReference>
<feature type="signal peptide" evidence="2">
    <location>
        <begin position="1"/>
        <end position="16"/>
    </location>
</feature>
<dbReference type="InterPro" id="IPR050208">
    <property type="entry name" value="MHC_class-I_related"/>
</dbReference>
<dbReference type="Pfam" id="PF00129">
    <property type="entry name" value="MHC_I"/>
    <property type="match status" value="1"/>
</dbReference>
<gene>
    <name evidence="4" type="ORF">H4Q32_023890</name>
</gene>
<dbReference type="PANTHER" id="PTHR16675:SF237">
    <property type="entry name" value="MHC CLASS I ANTIGEN TRANSCRIPT VARIANT 1-RELATED"/>
    <property type="match status" value="1"/>
</dbReference>
<accession>A0ABQ8LAS5</accession>
<dbReference type="SUPFAM" id="SSF54452">
    <property type="entry name" value="MHC antigen-recognition domain"/>
    <property type="match status" value="1"/>
</dbReference>
<dbReference type="Gene3D" id="3.30.500.10">
    <property type="entry name" value="MHC class I-like antigen recognition-like"/>
    <property type="match status" value="1"/>
</dbReference>
<keyword evidence="5" id="KW-1185">Reference proteome</keyword>
<dbReference type="PANTHER" id="PTHR16675">
    <property type="entry name" value="MHC CLASS I-RELATED"/>
    <property type="match status" value="1"/>
</dbReference>
<organism evidence="4 5">
    <name type="scientific">Labeo rohita</name>
    <name type="common">Indian major carp</name>
    <name type="synonym">Cyprinus rohita</name>
    <dbReference type="NCBI Taxonomy" id="84645"/>
    <lineage>
        <taxon>Eukaryota</taxon>
        <taxon>Metazoa</taxon>
        <taxon>Chordata</taxon>
        <taxon>Craniata</taxon>
        <taxon>Vertebrata</taxon>
        <taxon>Euteleostomi</taxon>
        <taxon>Actinopterygii</taxon>
        <taxon>Neopterygii</taxon>
        <taxon>Teleostei</taxon>
        <taxon>Ostariophysi</taxon>
        <taxon>Cypriniformes</taxon>
        <taxon>Cyprinidae</taxon>
        <taxon>Labeoninae</taxon>
        <taxon>Labeonini</taxon>
        <taxon>Labeo</taxon>
    </lineage>
</organism>
<evidence type="ECO:0000313" key="5">
    <source>
        <dbReference type="Proteomes" id="UP000830375"/>
    </source>
</evidence>
<evidence type="ECO:0000256" key="2">
    <source>
        <dbReference type="SAM" id="SignalP"/>
    </source>
</evidence>
<reference evidence="4 5" key="1">
    <citation type="submission" date="2022-01" db="EMBL/GenBank/DDBJ databases">
        <title>A high-quality chromosome-level genome assembly of rohu carp, Labeo rohita.</title>
        <authorList>
            <person name="Arick M.A. II"/>
            <person name="Hsu C.-Y."/>
            <person name="Magbanua Z."/>
            <person name="Pechanova O."/>
            <person name="Grover C."/>
            <person name="Miller E."/>
            <person name="Thrash A."/>
            <person name="Ezzel L."/>
            <person name="Alam S."/>
            <person name="Benzie J."/>
            <person name="Hamilton M."/>
            <person name="Karsi A."/>
            <person name="Lawrence M.L."/>
            <person name="Peterson D.G."/>
        </authorList>
    </citation>
    <scope>NUCLEOTIDE SEQUENCE [LARGE SCALE GENOMIC DNA]</scope>
    <source>
        <strain evidence="5">BAU-BD-2019</strain>
        <tissue evidence="4">Blood</tissue>
    </source>
</reference>
<dbReference type="InterPro" id="IPR011162">
    <property type="entry name" value="MHC_I/II-like_Ag-recog"/>
</dbReference>
<keyword evidence="1" id="KW-0325">Glycoprotein</keyword>
<keyword evidence="2" id="KW-0732">Signal</keyword>
<evidence type="ECO:0000259" key="3">
    <source>
        <dbReference type="Pfam" id="PF00129"/>
    </source>
</evidence>
<dbReference type="InterPro" id="IPR011161">
    <property type="entry name" value="MHC_I-like_Ag-recog"/>
</dbReference>
<proteinExistence type="predicted"/>